<dbReference type="InterPro" id="IPR003209">
    <property type="entry name" value="METHMP_CycHdrlase"/>
</dbReference>
<dbReference type="GO" id="GO:0005737">
    <property type="term" value="C:cytoplasm"/>
    <property type="evidence" value="ECO:0007669"/>
    <property type="project" value="UniProtKB-SubCell"/>
</dbReference>
<dbReference type="RefSeq" id="WP_086637742.1">
    <property type="nucleotide sequence ID" value="NZ_MRZU01000004.1"/>
</dbReference>
<dbReference type="EMBL" id="MRZU01000004">
    <property type="protein sequence ID" value="OUJ18472.1"/>
    <property type="molecule type" value="Genomic_DNA"/>
</dbReference>
<dbReference type="SUPFAM" id="SSF56199">
    <property type="entry name" value="Methenyltetrahydromethanopterin cyclohydrolase"/>
    <property type="match status" value="1"/>
</dbReference>
<evidence type="ECO:0000256" key="7">
    <source>
        <dbReference type="ARBA" id="ARBA00022801"/>
    </source>
</evidence>
<name>A0A1Y3GAJ5_9EURY</name>
<evidence type="ECO:0000313" key="11">
    <source>
        <dbReference type="Proteomes" id="UP000195137"/>
    </source>
</evidence>
<proteinExistence type="inferred from homology"/>
<keyword evidence="7 10" id="KW-0378">Hydrolase</keyword>
<comment type="caution">
    <text evidence="10">The sequence shown here is derived from an EMBL/GenBank/DDBJ whole genome shotgun (WGS) entry which is preliminary data.</text>
</comment>
<dbReference type="NCBIfam" id="TIGR03120">
    <property type="entry name" value="one_C_mch"/>
    <property type="match status" value="1"/>
</dbReference>
<evidence type="ECO:0000256" key="5">
    <source>
        <dbReference type="ARBA" id="ARBA00022490"/>
    </source>
</evidence>
<dbReference type="Gene3D" id="3.30.1030.10">
    <property type="entry name" value="Methenyltetrahydromethanopterin Cyclohydrolase, Chain A, domain 2"/>
    <property type="match status" value="1"/>
</dbReference>
<dbReference type="OrthoDB" id="105468at2157"/>
<accession>A0A1Y3GAJ5</accession>
<organism evidence="10 11">
    <name type="scientific">Methanonatronarchaeum thermophilum</name>
    <dbReference type="NCBI Taxonomy" id="1927129"/>
    <lineage>
        <taxon>Archaea</taxon>
        <taxon>Methanobacteriati</taxon>
        <taxon>Methanobacteriota</taxon>
        <taxon>Methanonatronarchaeia</taxon>
        <taxon>Methanonatronarchaeales</taxon>
        <taxon>Methanonatronarchaeaceae</taxon>
        <taxon>Methanonatronarchaeum</taxon>
    </lineage>
</organism>
<evidence type="ECO:0000256" key="1">
    <source>
        <dbReference type="ARBA" id="ARBA00004496"/>
    </source>
</evidence>
<evidence type="ECO:0000256" key="3">
    <source>
        <dbReference type="ARBA" id="ARBA00012765"/>
    </source>
</evidence>
<dbReference type="Gene3D" id="3.10.340.11">
    <property type="entry name" value="Methenyltetrahydromethanopterin Cyclohydrolase, Chain A, domain 1"/>
    <property type="match status" value="1"/>
</dbReference>
<sequence length="300" mass="32865">MNVNETTLELVEELIAWAEEINIEVFQVGESTIIDCSKGGYDAGALYTMACQGGLATTGFTEMDINGTMFPATQNYTDNPVLACIGCQKADLNLDGAIGSGPAKLLTTECNTPEKQESDFAVLTLETDKTPTKETLEKFADRCGVAANCLYVLTAPTNSLVGSIQISARAIETTLYRLQRQGYNLENIISGFATTPIPPIAEDPVKAMGRTNDAVIYGSKVHLTTKKDSDKFKKTPSKNSEKYGKPMIEVYKEADKDFYKIDQDFFAPAQITVNTTNNGKLKKYGEINPQQLKKSFKIED</sequence>
<comment type="similarity">
    <text evidence="2">Belongs to the MCH family.</text>
</comment>
<comment type="subcellular location">
    <subcellularLocation>
        <location evidence="1">Cytoplasm</location>
    </subcellularLocation>
</comment>
<evidence type="ECO:0000256" key="4">
    <source>
        <dbReference type="ARBA" id="ARBA00020597"/>
    </source>
</evidence>
<dbReference type="AlphaFoldDB" id="A0A1Y3GAJ5"/>
<keyword evidence="11" id="KW-1185">Reference proteome</keyword>
<dbReference type="Proteomes" id="UP000195137">
    <property type="component" value="Unassembled WGS sequence"/>
</dbReference>
<keyword evidence="5" id="KW-0963">Cytoplasm</keyword>
<gene>
    <name evidence="10" type="ORF">AMET1_1388</name>
</gene>
<evidence type="ECO:0000313" key="10">
    <source>
        <dbReference type="EMBL" id="OUJ18472.1"/>
    </source>
</evidence>
<dbReference type="EC" id="3.5.4.27" evidence="3 9"/>
<evidence type="ECO:0000256" key="2">
    <source>
        <dbReference type="ARBA" id="ARBA00006902"/>
    </source>
</evidence>
<evidence type="ECO:0000256" key="8">
    <source>
        <dbReference type="ARBA" id="ARBA00048684"/>
    </source>
</evidence>
<dbReference type="GO" id="GO:0018759">
    <property type="term" value="F:methenyltetrahydromethanopterin cyclohydrolase activity"/>
    <property type="evidence" value="ECO:0007669"/>
    <property type="project" value="UniProtKB-UniRule"/>
</dbReference>
<protein>
    <recommendedName>
        <fullName evidence="4 9">Methenyltetrahydromethanopterin cyclohydrolase</fullName>
        <ecNumber evidence="3 9">3.5.4.27</ecNumber>
    </recommendedName>
</protein>
<evidence type="ECO:0000256" key="6">
    <source>
        <dbReference type="ARBA" id="ARBA00022563"/>
    </source>
</evidence>
<dbReference type="GO" id="GO:0006730">
    <property type="term" value="P:one-carbon metabolic process"/>
    <property type="evidence" value="ECO:0007669"/>
    <property type="project" value="UniProtKB-UniRule"/>
</dbReference>
<comment type="catalytic activity">
    <reaction evidence="8">
        <text>5,10-methenyl-5,6,7,8-tetrahydromethanopterin + H2O = N(5)-formyl-5,6,7,8-tetrahydromethanopterin + H(+)</text>
        <dbReference type="Rhea" id="RHEA:19053"/>
        <dbReference type="ChEBI" id="CHEBI:15377"/>
        <dbReference type="ChEBI" id="CHEBI:15378"/>
        <dbReference type="ChEBI" id="CHEBI:58018"/>
        <dbReference type="ChEBI" id="CHEBI:58337"/>
        <dbReference type="EC" id="3.5.4.27"/>
    </reaction>
</comment>
<dbReference type="Pfam" id="PF02289">
    <property type="entry name" value="MCH"/>
    <property type="match status" value="1"/>
</dbReference>
<evidence type="ECO:0000256" key="9">
    <source>
        <dbReference type="NCBIfam" id="TIGR03120"/>
    </source>
</evidence>
<reference evidence="10 11" key="1">
    <citation type="submission" date="2016-12" db="EMBL/GenBank/DDBJ databases">
        <title>Discovery of methanogenic haloarchaea.</title>
        <authorList>
            <person name="Sorokin D.Y."/>
            <person name="Makarova K.S."/>
            <person name="Abbas B."/>
            <person name="Ferrer M."/>
            <person name="Golyshin P.N."/>
        </authorList>
    </citation>
    <scope>NUCLEOTIDE SEQUENCE [LARGE SCALE GENOMIC DNA]</scope>
    <source>
        <strain evidence="10">AMET1</strain>
    </source>
</reference>
<keyword evidence="6" id="KW-0554">One-carbon metabolism</keyword>